<dbReference type="GO" id="GO:0001522">
    <property type="term" value="P:pseudouridine synthesis"/>
    <property type="evidence" value="ECO:0007669"/>
    <property type="project" value="InterPro"/>
</dbReference>
<proteinExistence type="inferred from homology"/>
<dbReference type="GO" id="GO:0003723">
    <property type="term" value="F:RNA binding"/>
    <property type="evidence" value="ECO:0007669"/>
    <property type="project" value="InterPro"/>
</dbReference>
<dbReference type="Proteomes" id="UP000502823">
    <property type="component" value="Unassembled WGS sequence"/>
</dbReference>
<evidence type="ECO:0000256" key="1">
    <source>
        <dbReference type="ARBA" id="ARBA00001166"/>
    </source>
</evidence>
<dbReference type="OrthoDB" id="428658at2759"/>
<evidence type="ECO:0000256" key="2">
    <source>
        <dbReference type="ARBA" id="ARBA00010876"/>
    </source>
</evidence>
<dbReference type="InterPro" id="IPR050188">
    <property type="entry name" value="RluA_PseudoU_synthase"/>
</dbReference>
<evidence type="ECO:0000313" key="5">
    <source>
        <dbReference type="Proteomes" id="UP000502823"/>
    </source>
</evidence>
<evidence type="ECO:0008006" key="6">
    <source>
        <dbReference type="Google" id="ProtNLM"/>
    </source>
</evidence>
<evidence type="ECO:0000256" key="3">
    <source>
        <dbReference type="ARBA" id="ARBA00023235"/>
    </source>
</evidence>
<dbReference type="SUPFAM" id="SSF55120">
    <property type="entry name" value="Pseudouridine synthase"/>
    <property type="match status" value="1"/>
</dbReference>
<comment type="similarity">
    <text evidence="2">Belongs to the pseudouridine synthase RluA family.</text>
</comment>
<dbReference type="PANTHER" id="PTHR21600:SF83">
    <property type="entry name" value="PSEUDOURIDYLATE SYNTHASE RPUSD4, MITOCHONDRIAL"/>
    <property type="match status" value="1"/>
</dbReference>
<name>A0A6L2PVE1_COPFO</name>
<dbReference type="InterPro" id="IPR020103">
    <property type="entry name" value="PsdUridine_synth_cat_dom_sf"/>
</dbReference>
<keyword evidence="5" id="KW-1185">Reference proteome</keyword>
<gene>
    <name evidence="4" type="ORF">Cfor_11850</name>
</gene>
<accession>A0A6L2PVE1</accession>
<dbReference type="PANTHER" id="PTHR21600">
    <property type="entry name" value="MITOCHONDRIAL RNA PSEUDOURIDINE SYNTHASE"/>
    <property type="match status" value="1"/>
</dbReference>
<keyword evidence="3" id="KW-0413">Isomerase</keyword>
<protein>
    <recommendedName>
        <fullName evidence="6">Pseudouridine synthase RsuA/RluA-like domain-containing protein</fullName>
    </recommendedName>
</protein>
<dbReference type="AlphaFoldDB" id="A0A6L2PVE1"/>
<dbReference type="EMBL" id="BLKM01000641">
    <property type="protein sequence ID" value="GFG36516.1"/>
    <property type="molecule type" value="Genomic_DNA"/>
</dbReference>
<organism evidence="4 5">
    <name type="scientific">Coptotermes formosanus</name>
    <name type="common">Formosan subterranean termite</name>
    <dbReference type="NCBI Taxonomy" id="36987"/>
    <lineage>
        <taxon>Eukaryota</taxon>
        <taxon>Metazoa</taxon>
        <taxon>Ecdysozoa</taxon>
        <taxon>Arthropoda</taxon>
        <taxon>Hexapoda</taxon>
        <taxon>Insecta</taxon>
        <taxon>Pterygota</taxon>
        <taxon>Neoptera</taxon>
        <taxon>Polyneoptera</taxon>
        <taxon>Dictyoptera</taxon>
        <taxon>Blattodea</taxon>
        <taxon>Blattoidea</taxon>
        <taxon>Termitoidae</taxon>
        <taxon>Rhinotermitidae</taxon>
        <taxon>Coptotermes</taxon>
    </lineage>
</organism>
<comment type="caution">
    <text evidence="4">The sequence shown here is derived from an EMBL/GenBank/DDBJ whole genome shotgun (WGS) entry which is preliminary data.</text>
</comment>
<comment type="catalytic activity">
    <reaction evidence="1">
        <text>a uridine in mRNA = a pseudouridine in mRNA</text>
        <dbReference type="Rhea" id="RHEA:56644"/>
        <dbReference type="Rhea" id="RHEA-COMP:14658"/>
        <dbReference type="Rhea" id="RHEA-COMP:14659"/>
        <dbReference type="ChEBI" id="CHEBI:65314"/>
        <dbReference type="ChEBI" id="CHEBI:65315"/>
    </reaction>
</comment>
<dbReference type="GO" id="GO:0009982">
    <property type="term" value="F:pseudouridine synthase activity"/>
    <property type="evidence" value="ECO:0007669"/>
    <property type="project" value="InterPro"/>
</dbReference>
<dbReference type="Gene3D" id="3.30.2350.10">
    <property type="entry name" value="Pseudouridine synthase"/>
    <property type="match status" value="1"/>
</dbReference>
<dbReference type="InParanoid" id="A0A6L2PVE1"/>
<sequence length="358" mass="40135">MTLTGLRVAIKKQGLPICRCISSYKTEHQGKWCHEYQKQNPWRSLKQFADFLTANIIYNRDGLVVLNKPYGIGLSPPPTVTSQHSKYTDKILDDQRQYYLTEAVPHIAGNLGYKNLTVLKMPERYTSGVTVLSSCEKVADKIKTCMKKASGRQQLCAHYWAVVIGNPQPNSEFLKVGLTFKKNPCGSNDKQPIVVHKWSKNAVKRGDVKVIRVEHRTLHKQDFASLVEVCPSATKCHFLRVYLAHLVSPVLGDNLYGSRVHQVMGVPVAINPCSDAARGPKKLPQNLQAALSIKPGQEVIIPAHLHLRRLILPNYLGKDNDFITEAPLPSSFQWTCESLGLLPVDDTENMRCAVKCDR</sequence>
<reference evidence="5" key="1">
    <citation type="submission" date="2020-01" db="EMBL/GenBank/DDBJ databases">
        <title>Draft genome sequence of the Termite Coptotermes fromosanus.</title>
        <authorList>
            <person name="Itakura S."/>
            <person name="Yosikawa Y."/>
            <person name="Umezawa K."/>
        </authorList>
    </citation>
    <scope>NUCLEOTIDE SEQUENCE [LARGE SCALE GENOMIC DNA]</scope>
</reference>
<evidence type="ECO:0000313" key="4">
    <source>
        <dbReference type="EMBL" id="GFG36516.1"/>
    </source>
</evidence>